<dbReference type="InterPro" id="IPR002913">
    <property type="entry name" value="START_lipid-bd_dom"/>
</dbReference>
<dbReference type="Proteomes" id="UP000004994">
    <property type="component" value="Chromosome 11"/>
</dbReference>
<protein>
    <recommendedName>
        <fullName evidence="2">START domain-containing protein</fullName>
    </recommendedName>
</protein>
<evidence type="ECO:0000259" key="2">
    <source>
        <dbReference type="PROSITE" id="PS50848"/>
    </source>
</evidence>
<accession>A0A3Q7IU52</accession>
<sequence length="290" mass="34169">MTPSPQEHDECHHDSRQQTIMFETVVASMNEMVELWKMNDTFWIDSSSDRRCFIHRDIYGRKFSNQVLPYQTSTGRIESSKDCGIVSMTAMELIHNFLDPVKWMNLFPTIVTKAKTIEVLESGTWEGSMQLLKLENFSSYVVVDNLMQHGLWWIFHMIYSMTFIVVYLVSLGSSHLIVQFKIWAMAKVSLIIQVKRVTYISLFICSLFLTVTWVEHVQVYEKYQVNHIFRDLLCDREAYGAKRWIVTLQRMYERFNFQMDSTCPTRHDFKGRLVRKQSIVNFSSLQGSFS</sequence>
<organism evidence="3">
    <name type="scientific">Solanum lycopersicum</name>
    <name type="common">Tomato</name>
    <name type="synonym">Lycopersicon esculentum</name>
    <dbReference type="NCBI Taxonomy" id="4081"/>
    <lineage>
        <taxon>Eukaryota</taxon>
        <taxon>Viridiplantae</taxon>
        <taxon>Streptophyta</taxon>
        <taxon>Embryophyta</taxon>
        <taxon>Tracheophyta</taxon>
        <taxon>Spermatophyta</taxon>
        <taxon>Magnoliopsida</taxon>
        <taxon>eudicotyledons</taxon>
        <taxon>Gunneridae</taxon>
        <taxon>Pentapetalae</taxon>
        <taxon>asterids</taxon>
        <taxon>lamiids</taxon>
        <taxon>Solanales</taxon>
        <taxon>Solanaceae</taxon>
        <taxon>Solanoideae</taxon>
        <taxon>Solaneae</taxon>
        <taxon>Solanum</taxon>
        <taxon>Solanum subgen. Lycopersicon</taxon>
    </lineage>
</organism>
<name>A0A3Q7IU52_SOLLC</name>
<dbReference type="PANTHER" id="PTHR45654:SF9">
    <property type="entry name" value="HOMEOBOX-LEUCINE ZIPPER PROTEIN HDG10-RELATED"/>
    <property type="match status" value="1"/>
</dbReference>
<feature type="domain" description="START" evidence="2">
    <location>
        <begin position="14"/>
        <end position="124"/>
    </location>
</feature>
<dbReference type="STRING" id="4081.A0A3Q7IU52"/>
<dbReference type="GO" id="GO:0003677">
    <property type="term" value="F:DNA binding"/>
    <property type="evidence" value="ECO:0007669"/>
    <property type="project" value="UniProtKB-KW"/>
</dbReference>
<dbReference type="EnsemblPlants" id="Solyc11g022420.2.1">
    <property type="protein sequence ID" value="Solyc11g022420.2.1"/>
    <property type="gene ID" value="Solyc11g022420.2"/>
</dbReference>
<keyword evidence="1" id="KW-0812">Transmembrane</keyword>
<feature type="transmembrane region" description="Helical" evidence="1">
    <location>
        <begin position="197"/>
        <end position="214"/>
    </location>
</feature>
<evidence type="ECO:0000313" key="3">
    <source>
        <dbReference type="EnsemblPlants" id="Solyc11g022420.2.1"/>
    </source>
</evidence>
<evidence type="ECO:0000313" key="4">
    <source>
        <dbReference type="Proteomes" id="UP000004994"/>
    </source>
</evidence>
<keyword evidence="1" id="KW-1133">Transmembrane helix</keyword>
<dbReference type="InParanoid" id="A0A3Q7IU52"/>
<dbReference type="GO" id="GO:0008289">
    <property type="term" value="F:lipid binding"/>
    <property type="evidence" value="ECO:0007669"/>
    <property type="project" value="InterPro"/>
</dbReference>
<dbReference type="AlphaFoldDB" id="A0A3Q7IU52"/>
<feature type="transmembrane region" description="Helical" evidence="1">
    <location>
        <begin position="151"/>
        <end position="177"/>
    </location>
</feature>
<proteinExistence type="predicted"/>
<dbReference type="PANTHER" id="PTHR45654">
    <property type="entry name" value="HOMEOBOX-LEUCINE ZIPPER PROTEIN MERISTEM L1"/>
    <property type="match status" value="1"/>
</dbReference>
<keyword evidence="4" id="KW-1185">Reference proteome</keyword>
<dbReference type="InterPro" id="IPR042160">
    <property type="entry name" value="HD-Zip_IV"/>
</dbReference>
<dbReference type="PROSITE" id="PS50848">
    <property type="entry name" value="START"/>
    <property type="match status" value="1"/>
</dbReference>
<keyword evidence="1" id="KW-0472">Membrane</keyword>
<reference evidence="3" key="2">
    <citation type="submission" date="2019-01" db="UniProtKB">
        <authorList>
            <consortium name="EnsemblPlants"/>
        </authorList>
    </citation>
    <scope>IDENTIFICATION</scope>
    <source>
        <strain evidence="3">cv. Heinz 1706</strain>
    </source>
</reference>
<dbReference type="Gramene" id="Solyc11g022420.2.1">
    <property type="protein sequence ID" value="Solyc11g022420.2.1"/>
    <property type="gene ID" value="Solyc11g022420.2"/>
</dbReference>
<reference evidence="3" key="1">
    <citation type="journal article" date="2012" name="Nature">
        <title>The tomato genome sequence provides insights into fleshy fruit evolution.</title>
        <authorList>
            <consortium name="Tomato Genome Consortium"/>
        </authorList>
    </citation>
    <scope>NUCLEOTIDE SEQUENCE [LARGE SCALE GENOMIC DNA]</scope>
    <source>
        <strain evidence="3">cv. Heinz 1706</strain>
    </source>
</reference>
<evidence type="ECO:0000256" key="1">
    <source>
        <dbReference type="SAM" id="Phobius"/>
    </source>
</evidence>